<evidence type="ECO:0000256" key="4">
    <source>
        <dbReference type="ARBA" id="ARBA00023315"/>
    </source>
</evidence>
<feature type="active site" description="Proton acceptor" evidence="5">
    <location>
        <position position="112"/>
    </location>
</feature>
<dbReference type="SUPFAM" id="SSF55729">
    <property type="entry name" value="Acyl-CoA N-acyltransferases (Nat)"/>
    <property type="match status" value="1"/>
</dbReference>
<accession>A0A1D2QNS3</accession>
<comment type="subcellular location">
    <subcellularLocation>
        <location evidence="5">Cytoplasm</location>
    </subcellularLocation>
</comment>
<evidence type="ECO:0000313" key="7">
    <source>
        <dbReference type="EMBL" id="ODS23210.1"/>
    </source>
</evidence>
<evidence type="ECO:0000256" key="2">
    <source>
        <dbReference type="ARBA" id="ARBA00022490"/>
    </source>
</evidence>
<dbReference type="GO" id="GO:0005737">
    <property type="term" value="C:cytoplasm"/>
    <property type="evidence" value="ECO:0007669"/>
    <property type="project" value="UniProtKB-SubCell"/>
</dbReference>
<dbReference type="Gene3D" id="3.40.630.30">
    <property type="match status" value="1"/>
</dbReference>
<comment type="function">
    <text evidence="5">Acetylates the N-terminal alanine of ribosomal protein bS18.</text>
</comment>
<keyword evidence="2 5" id="KW-0963">Cytoplasm</keyword>
<organism evidence="7 8">
    <name type="scientific">Candidatus Endobugula sertula</name>
    <name type="common">Bugula neritina bacterial symbiont</name>
    <dbReference type="NCBI Taxonomy" id="62101"/>
    <lineage>
        <taxon>Bacteria</taxon>
        <taxon>Pseudomonadati</taxon>
        <taxon>Pseudomonadota</taxon>
        <taxon>Gammaproteobacteria</taxon>
        <taxon>Cellvibrionales</taxon>
        <taxon>Cellvibrionaceae</taxon>
        <taxon>Candidatus Endobugula</taxon>
    </lineage>
</organism>
<dbReference type="InterPro" id="IPR043690">
    <property type="entry name" value="RimI"/>
</dbReference>
<dbReference type="STRING" id="62101.AB835_09945"/>
<feature type="active site" description="Proton donor" evidence="5">
    <location>
        <position position="124"/>
    </location>
</feature>
<dbReference type="PROSITE" id="PS51186">
    <property type="entry name" value="GNAT"/>
    <property type="match status" value="1"/>
</dbReference>
<feature type="domain" description="N-acetyltransferase" evidence="6">
    <location>
        <begin position="12"/>
        <end position="156"/>
    </location>
</feature>
<keyword evidence="3 5" id="KW-0808">Transferase</keyword>
<comment type="catalytic activity">
    <reaction evidence="5">
        <text>N-terminal L-alanyl-[ribosomal protein bS18] + acetyl-CoA = N-terminal N(alpha)-acetyl-L-alanyl-[ribosomal protein bS18] + CoA + H(+)</text>
        <dbReference type="Rhea" id="RHEA:43756"/>
        <dbReference type="Rhea" id="RHEA-COMP:10676"/>
        <dbReference type="Rhea" id="RHEA-COMP:10677"/>
        <dbReference type="ChEBI" id="CHEBI:15378"/>
        <dbReference type="ChEBI" id="CHEBI:57287"/>
        <dbReference type="ChEBI" id="CHEBI:57288"/>
        <dbReference type="ChEBI" id="CHEBI:64718"/>
        <dbReference type="ChEBI" id="CHEBI:83683"/>
        <dbReference type="EC" id="2.3.1.266"/>
    </reaction>
</comment>
<evidence type="ECO:0000313" key="8">
    <source>
        <dbReference type="Proteomes" id="UP000242502"/>
    </source>
</evidence>
<dbReference type="NCBIfam" id="TIGR01575">
    <property type="entry name" value="rimI"/>
    <property type="match status" value="1"/>
</dbReference>
<dbReference type="GO" id="GO:0008999">
    <property type="term" value="F:protein-N-terminal-alanine acetyltransferase activity"/>
    <property type="evidence" value="ECO:0007669"/>
    <property type="project" value="UniProtKB-UniRule"/>
</dbReference>
<dbReference type="EMBL" id="MDLC01000035">
    <property type="protein sequence ID" value="ODS23210.1"/>
    <property type="molecule type" value="Genomic_DNA"/>
</dbReference>
<dbReference type="Proteomes" id="UP000242502">
    <property type="component" value="Unassembled WGS sequence"/>
</dbReference>
<name>A0A1D2QNS3_9GAMM</name>
<dbReference type="EC" id="2.3.1.266" evidence="5"/>
<dbReference type="PANTHER" id="PTHR43420">
    <property type="entry name" value="ACETYLTRANSFERASE"/>
    <property type="match status" value="1"/>
</dbReference>
<dbReference type="Pfam" id="PF00583">
    <property type="entry name" value="Acetyltransf_1"/>
    <property type="match status" value="1"/>
</dbReference>
<evidence type="ECO:0000259" key="6">
    <source>
        <dbReference type="PROSITE" id="PS51186"/>
    </source>
</evidence>
<dbReference type="PANTHER" id="PTHR43420:SF51">
    <property type="entry name" value="PEPTIDYL-LYSINE N-ACETYLTRANSFERASE YIAC"/>
    <property type="match status" value="1"/>
</dbReference>
<evidence type="ECO:0000256" key="1">
    <source>
        <dbReference type="ARBA" id="ARBA00005395"/>
    </source>
</evidence>
<proteinExistence type="inferred from homology"/>
<comment type="caution">
    <text evidence="5">Lacks conserved residue(s) required for the propagation of feature annotation.</text>
</comment>
<dbReference type="AlphaFoldDB" id="A0A1D2QNS3"/>
<dbReference type="CDD" id="cd04301">
    <property type="entry name" value="NAT_SF"/>
    <property type="match status" value="1"/>
</dbReference>
<dbReference type="InterPro" id="IPR050680">
    <property type="entry name" value="YpeA/RimI_acetyltransf"/>
</dbReference>
<keyword evidence="4 5" id="KW-0012">Acyltransferase</keyword>
<protein>
    <recommendedName>
        <fullName evidence="5">[Ribosomal protein bS18]-alanine N-acetyltransferase</fullName>
        <ecNumber evidence="5">2.3.1.266</ecNumber>
    </recommendedName>
</protein>
<sequence length="157" mass="17889">MVRWLHHRQHDYQLRAMSSDDLDSVLTLEEEAQRYPWSRADFDASLNSFHQCWVLQSDQHLVAYAITSTAADEADLLNITVARGYQRQGLGRLLLKAISQSFHSSIQTLFLEVRASNHGAIALYHQLNFNELGIRPNYYPAKKGREDAIIMGLSLCG</sequence>
<comment type="caution">
    <text evidence="7">The sequence shown here is derived from an EMBL/GenBank/DDBJ whole genome shotgun (WGS) entry which is preliminary data.</text>
</comment>
<dbReference type="InterPro" id="IPR016181">
    <property type="entry name" value="Acyl_CoA_acyltransferase"/>
</dbReference>
<evidence type="ECO:0000256" key="3">
    <source>
        <dbReference type="ARBA" id="ARBA00022679"/>
    </source>
</evidence>
<dbReference type="InterPro" id="IPR006464">
    <property type="entry name" value="AcTrfase_RimI/Ard1"/>
</dbReference>
<evidence type="ECO:0000256" key="5">
    <source>
        <dbReference type="HAMAP-Rule" id="MF_02210"/>
    </source>
</evidence>
<feature type="binding site" evidence="5">
    <location>
        <position position="117"/>
    </location>
    <ligand>
        <name>acetyl-CoA</name>
        <dbReference type="ChEBI" id="CHEBI:57288"/>
    </ligand>
</feature>
<gene>
    <name evidence="5" type="primary">rimI</name>
    <name evidence="7" type="ORF">AB835_09945</name>
</gene>
<comment type="similarity">
    <text evidence="1 5">Belongs to the acetyltransferase family. RimI subfamily.</text>
</comment>
<dbReference type="InterPro" id="IPR000182">
    <property type="entry name" value="GNAT_dom"/>
</dbReference>
<dbReference type="HAMAP" id="MF_02210">
    <property type="entry name" value="RimI"/>
    <property type="match status" value="1"/>
</dbReference>
<reference evidence="7 8" key="1">
    <citation type="journal article" date="2016" name="Appl. Environ. Microbiol.">
        <title>Lack of Overt Genome Reduction in the Bryostatin-Producing Bryozoan Symbiont "Candidatus Endobugula sertula".</title>
        <authorList>
            <person name="Miller I.J."/>
            <person name="Vanee N."/>
            <person name="Fong S.S."/>
            <person name="Lim-Fong G.E."/>
            <person name="Kwan J.C."/>
        </authorList>
    </citation>
    <scope>NUCLEOTIDE SEQUENCE [LARGE SCALE GENOMIC DNA]</scope>
    <source>
        <strain evidence="7">AB1-4</strain>
    </source>
</reference>